<evidence type="ECO:0000313" key="2">
    <source>
        <dbReference type="EMBL" id="QIH43160.1"/>
    </source>
</evidence>
<dbReference type="Pfam" id="PF16732">
    <property type="entry name" value="ComP_DUS"/>
    <property type="match status" value="1"/>
</dbReference>
<dbReference type="InterPro" id="IPR045584">
    <property type="entry name" value="Pilin-like"/>
</dbReference>
<accession>A0A6G7CM64</accession>
<reference evidence="2 3" key="1">
    <citation type="submission" date="2020-02" db="EMBL/GenBank/DDBJ databases">
        <title>A complete genome of a marine bacterium Vibrio sp. ZWAL4003 isolated from the mangrove sediment with the ability to degrade polysaccharides.</title>
        <authorList>
            <person name="Wu J."/>
            <person name="Qu W."/>
            <person name="Zeng R."/>
        </authorList>
    </citation>
    <scope>NUCLEOTIDE SEQUENCE [LARGE SCALE GENOMIC DNA]</scope>
    <source>
        <strain evidence="2 3">ZWAL4003</strain>
    </source>
</reference>
<dbReference type="InterPro" id="IPR031982">
    <property type="entry name" value="PilE-like"/>
</dbReference>
<name>A0A6G7CM64_9VIBR</name>
<keyword evidence="1" id="KW-1133">Transmembrane helix</keyword>
<gene>
    <name evidence="2" type="ORF">G5S32_03580</name>
</gene>
<dbReference type="KEGG" id="vzi:G5S32_03580"/>
<sequence>MDMIRTINCNITSNKHHGLTLIELMLVIAIIGVLAAITYPNYSDHIRKGHRKQAMADMAKLQLYLEEQYNNGYVTDAVITNGICNNFCEVDKERYLISATVSNTGYLISAIPKAEKGQNKDTCLGEAYEKLTLSHTGENLPISCWL</sequence>
<dbReference type="Pfam" id="PF07963">
    <property type="entry name" value="N_methyl"/>
    <property type="match status" value="1"/>
</dbReference>
<feature type="transmembrane region" description="Helical" evidence="1">
    <location>
        <begin position="20"/>
        <end position="42"/>
    </location>
</feature>
<dbReference type="InterPro" id="IPR012902">
    <property type="entry name" value="N_methyl_site"/>
</dbReference>
<dbReference type="PROSITE" id="PS00409">
    <property type="entry name" value="PROKAR_NTER_METHYL"/>
    <property type="match status" value="1"/>
</dbReference>
<dbReference type="EMBL" id="CP049331">
    <property type="protein sequence ID" value="QIH43160.1"/>
    <property type="molecule type" value="Genomic_DNA"/>
</dbReference>
<dbReference type="NCBIfam" id="TIGR02532">
    <property type="entry name" value="IV_pilin_GFxxxE"/>
    <property type="match status" value="1"/>
</dbReference>
<dbReference type="GO" id="GO:0043683">
    <property type="term" value="P:type IV pilus assembly"/>
    <property type="evidence" value="ECO:0007669"/>
    <property type="project" value="InterPro"/>
</dbReference>
<dbReference type="RefSeq" id="WP_165312700.1">
    <property type="nucleotide sequence ID" value="NZ_CP049331.1"/>
</dbReference>
<keyword evidence="1" id="KW-0472">Membrane</keyword>
<dbReference type="PANTHER" id="PTHR30093:SF47">
    <property type="entry name" value="TYPE IV PILUS NON-CORE MINOR PILIN PILE"/>
    <property type="match status" value="1"/>
</dbReference>
<dbReference type="Gene3D" id="3.30.700.10">
    <property type="entry name" value="Glycoprotein, Type 4 Pilin"/>
    <property type="match status" value="1"/>
</dbReference>
<proteinExistence type="predicted"/>
<organism evidence="2 3">
    <name type="scientific">Vibrio ziniensis</name>
    <dbReference type="NCBI Taxonomy" id="2711221"/>
    <lineage>
        <taxon>Bacteria</taxon>
        <taxon>Pseudomonadati</taxon>
        <taxon>Pseudomonadota</taxon>
        <taxon>Gammaproteobacteria</taxon>
        <taxon>Vibrionales</taxon>
        <taxon>Vibrionaceae</taxon>
        <taxon>Vibrio</taxon>
    </lineage>
</organism>
<evidence type="ECO:0000313" key="3">
    <source>
        <dbReference type="Proteomes" id="UP000503003"/>
    </source>
</evidence>
<dbReference type="Proteomes" id="UP000503003">
    <property type="component" value="Chromosome 1"/>
</dbReference>
<protein>
    <submittedName>
        <fullName evidence="2">Type IV pilin protein</fullName>
    </submittedName>
</protein>
<keyword evidence="1" id="KW-0812">Transmembrane</keyword>
<dbReference type="PANTHER" id="PTHR30093">
    <property type="entry name" value="GENERAL SECRETION PATHWAY PROTEIN G"/>
    <property type="match status" value="1"/>
</dbReference>
<dbReference type="SUPFAM" id="SSF54523">
    <property type="entry name" value="Pili subunits"/>
    <property type="match status" value="1"/>
</dbReference>
<evidence type="ECO:0000256" key="1">
    <source>
        <dbReference type="SAM" id="Phobius"/>
    </source>
</evidence>
<dbReference type="AlphaFoldDB" id="A0A6G7CM64"/>
<keyword evidence="3" id="KW-1185">Reference proteome</keyword>